<evidence type="ECO:0000313" key="3">
    <source>
        <dbReference type="Proteomes" id="UP000479226"/>
    </source>
</evidence>
<sequence>MGEDSEPLDPSDTVAVTEGIITPDNARPVEDPVNGFDTDTGLDSDRPVLLDDPHGSDTDPATEPDHDLHLQDAPDPSAQ</sequence>
<evidence type="ECO:0000313" key="2">
    <source>
        <dbReference type="EMBL" id="NGN85284.1"/>
    </source>
</evidence>
<feature type="compositionally biased region" description="Basic and acidic residues" evidence="1">
    <location>
        <begin position="43"/>
        <end position="72"/>
    </location>
</feature>
<comment type="caution">
    <text evidence="2">The sequence shown here is derived from an EMBL/GenBank/DDBJ whole genome shotgun (WGS) entry which is preliminary data.</text>
</comment>
<dbReference type="EMBL" id="JAAKZI010000044">
    <property type="protein sequence ID" value="NGN85284.1"/>
    <property type="molecule type" value="Genomic_DNA"/>
</dbReference>
<gene>
    <name evidence="2" type="ORF">G6N77_17715</name>
</gene>
<organism evidence="2 3">
    <name type="scientific">Arthrobacter silviterrae</name>
    <dbReference type="NCBI Taxonomy" id="2026658"/>
    <lineage>
        <taxon>Bacteria</taxon>
        <taxon>Bacillati</taxon>
        <taxon>Actinomycetota</taxon>
        <taxon>Actinomycetes</taxon>
        <taxon>Micrococcales</taxon>
        <taxon>Micrococcaceae</taxon>
        <taxon>Arthrobacter</taxon>
    </lineage>
</organism>
<evidence type="ECO:0008006" key="4">
    <source>
        <dbReference type="Google" id="ProtNLM"/>
    </source>
</evidence>
<keyword evidence="3" id="KW-1185">Reference proteome</keyword>
<dbReference type="RefSeq" id="WP_165183496.1">
    <property type="nucleotide sequence ID" value="NZ_JAAKZI010000044.1"/>
</dbReference>
<feature type="region of interest" description="Disordered" evidence="1">
    <location>
        <begin position="1"/>
        <end position="79"/>
    </location>
</feature>
<name>A0ABX0DIT8_9MICC</name>
<protein>
    <recommendedName>
        <fullName evidence="4">Sugar ABC transporter ATPase</fullName>
    </recommendedName>
</protein>
<dbReference type="Proteomes" id="UP000479226">
    <property type="component" value="Unassembled WGS sequence"/>
</dbReference>
<accession>A0ABX0DIT8</accession>
<proteinExistence type="predicted"/>
<evidence type="ECO:0000256" key="1">
    <source>
        <dbReference type="SAM" id="MobiDB-lite"/>
    </source>
</evidence>
<reference evidence="2 3" key="1">
    <citation type="submission" date="2020-02" db="EMBL/GenBank/DDBJ databases">
        <title>Genome sequence of the type strain DSM 27180 of Arthrobacter silviterrae.</title>
        <authorList>
            <person name="Gao J."/>
            <person name="Sun J."/>
        </authorList>
    </citation>
    <scope>NUCLEOTIDE SEQUENCE [LARGE SCALE GENOMIC DNA]</scope>
    <source>
        <strain evidence="2 3">DSM 27180</strain>
    </source>
</reference>